<dbReference type="InterPro" id="IPR008949">
    <property type="entry name" value="Isoprenoid_synthase_dom_sf"/>
</dbReference>
<evidence type="ECO:0000313" key="2">
    <source>
        <dbReference type="EMBL" id="GLI01237.1"/>
    </source>
</evidence>
<dbReference type="RefSeq" id="WP_281902111.1">
    <property type="nucleotide sequence ID" value="NZ_BSDI01000042.1"/>
</dbReference>
<organism evidence="2 3">
    <name type="scientific">Phytohabitans aurantiacus</name>
    <dbReference type="NCBI Taxonomy" id="3016789"/>
    <lineage>
        <taxon>Bacteria</taxon>
        <taxon>Bacillati</taxon>
        <taxon>Actinomycetota</taxon>
        <taxon>Actinomycetes</taxon>
        <taxon>Micromonosporales</taxon>
        <taxon>Micromonosporaceae</taxon>
    </lineage>
</organism>
<evidence type="ECO:0000313" key="3">
    <source>
        <dbReference type="Proteomes" id="UP001144280"/>
    </source>
</evidence>
<dbReference type="Gene3D" id="1.10.600.10">
    <property type="entry name" value="Farnesyl Diphosphate Synthase"/>
    <property type="match status" value="1"/>
</dbReference>
<dbReference type="Pfam" id="PF19086">
    <property type="entry name" value="Terpene_syn_C_2"/>
    <property type="match status" value="1"/>
</dbReference>
<name>A0ABQ5R4X9_9ACTN</name>
<dbReference type="CDD" id="cd00385">
    <property type="entry name" value="Isoprenoid_Biosyn_C1"/>
    <property type="match status" value="1"/>
</dbReference>
<keyword evidence="3" id="KW-1185">Reference proteome</keyword>
<comment type="caution">
    <text evidence="2">The sequence shown here is derived from an EMBL/GenBank/DDBJ whole genome shotgun (WGS) entry which is preliminary data.</text>
</comment>
<dbReference type="SUPFAM" id="SSF48576">
    <property type="entry name" value="Terpenoid synthases"/>
    <property type="match status" value="1"/>
</dbReference>
<evidence type="ECO:0000256" key="1">
    <source>
        <dbReference type="SAM" id="MobiDB-lite"/>
    </source>
</evidence>
<dbReference type="EMBL" id="BSDI01000042">
    <property type="protein sequence ID" value="GLI01237.1"/>
    <property type="molecule type" value="Genomic_DNA"/>
</dbReference>
<sequence>MPETWDLPSIEPSVDTCVTALQLAESLHDWAAAQGSVFPRKHTMVFALSSAFISPWLERPVLEMASRIWSWITAIDDTVDSPECDQATIDAVLRGCRAVVAGGSHGGEPLARALAEIRDTVAALPGYPDVAPLWRDAVDRLLVGMAYEARSETGTLAGYLEHATYTVGVPMYVVALWAAMERVDPVPLLPALRDAAVAVRLANDARGHAREAAEGGLNALRLGLSPDRVRHLVGDRLASCRRRLASQLDRADPPAVALHRMAVWGTRIYQRIDFRYPEGEGPQRADWQPIEWPAPLGAS</sequence>
<evidence type="ECO:0008006" key="4">
    <source>
        <dbReference type="Google" id="ProtNLM"/>
    </source>
</evidence>
<proteinExistence type="predicted"/>
<protein>
    <recommendedName>
        <fullName evidence="4">Terpene synthase</fullName>
    </recommendedName>
</protein>
<accession>A0ABQ5R4X9</accession>
<feature type="region of interest" description="Disordered" evidence="1">
    <location>
        <begin position="280"/>
        <end position="299"/>
    </location>
</feature>
<gene>
    <name evidence="2" type="ORF">Pa4123_65130</name>
</gene>
<reference evidence="2" key="1">
    <citation type="submission" date="2022-12" db="EMBL/GenBank/DDBJ databases">
        <title>New Phytohabitans aurantiacus sp. RD004123 nov., an actinomycete isolated from soil.</title>
        <authorList>
            <person name="Triningsih D.W."/>
            <person name="Harunari E."/>
            <person name="Igarashi Y."/>
        </authorList>
    </citation>
    <scope>NUCLEOTIDE SEQUENCE</scope>
    <source>
        <strain evidence="2">RD004123</strain>
    </source>
</reference>
<dbReference type="Proteomes" id="UP001144280">
    <property type="component" value="Unassembled WGS sequence"/>
</dbReference>